<accession>A0ABT2A9V6</accession>
<proteinExistence type="predicted"/>
<comment type="caution">
    <text evidence="2">The sequence shown here is derived from an EMBL/GenBank/DDBJ whole genome shotgun (WGS) entry which is preliminary data.</text>
</comment>
<keyword evidence="1" id="KW-0732">Signal</keyword>
<keyword evidence="3" id="KW-1185">Reference proteome</keyword>
<feature type="signal peptide" evidence="1">
    <location>
        <begin position="1"/>
        <end position="21"/>
    </location>
</feature>
<dbReference type="RefSeq" id="WP_258846719.1">
    <property type="nucleotide sequence ID" value="NZ_JANUGX010000021.1"/>
</dbReference>
<dbReference type="Gene3D" id="3.30.70.1430">
    <property type="entry name" value="Multidrug efflux transporter AcrB pore domain"/>
    <property type="match status" value="1"/>
</dbReference>
<evidence type="ECO:0000313" key="3">
    <source>
        <dbReference type="Proteomes" id="UP001205560"/>
    </source>
</evidence>
<evidence type="ECO:0000256" key="1">
    <source>
        <dbReference type="SAM" id="SignalP"/>
    </source>
</evidence>
<dbReference type="SUPFAM" id="SSF82693">
    <property type="entry name" value="Multidrug efflux transporter AcrB pore domain, PN1, PN2, PC1 and PC2 subdomains"/>
    <property type="match status" value="1"/>
</dbReference>
<dbReference type="Proteomes" id="UP001205560">
    <property type="component" value="Unassembled WGS sequence"/>
</dbReference>
<name>A0ABT2A9V6_9BURK</name>
<dbReference type="EMBL" id="JANUGX010000021">
    <property type="protein sequence ID" value="MCS0590947.1"/>
    <property type="molecule type" value="Genomic_DNA"/>
</dbReference>
<protein>
    <submittedName>
        <fullName evidence="2">Efflux RND transporter permease subunit</fullName>
    </submittedName>
</protein>
<gene>
    <name evidence="2" type="ORF">NX782_17295</name>
</gene>
<sequence>MPMQTLFAASLLAGASFAAVAAPATAPAAPSPATVVAIRYELDESSAERIEELVVDPIERSLRELPRVQAMRTTATHRLATAELSFDGGAGEPDLAEVVARLDRLRLDAGIAVQARSVGLRPCRLACSGENPSL</sequence>
<reference evidence="2 3" key="1">
    <citation type="submission" date="2022-08" db="EMBL/GenBank/DDBJ databases">
        <title>Reclassification of Massilia species as members of the genera Telluria, Duganella, Pseudoduganella, Mokoshia gen. nov. and Zemynaea gen. nov. using orthogonal and non-orthogonal genome-based approaches.</title>
        <authorList>
            <person name="Bowman J.P."/>
        </authorList>
    </citation>
    <scope>NUCLEOTIDE SEQUENCE [LARGE SCALE GENOMIC DNA]</scope>
    <source>
        <strain evidence="2 3">LMG 28164</strain>
    </source>
</reference>
<organism evidence="2 3">
    <name type="scientific">Massilia norwichensis</name>
    <dbReference type="NCBI Taxonomy" id="1442366"/>
    <lineage>
        <taxon>Bacteria</taxon>
        <taxon>Pseudomonadati</taxon>
        <taxon>Pseudomonadota</taxon>
        <taxon>Betaproteobacteria</taxon>
        <taxon>Burkholderiales</taxon>
        <taxon>Oxalobacteraceae</taxon>
        <taxon>Telluria group</taxon>
        <taxon>Massilia</taxon>
    </lineage>
</organism>
<feature type="chain" id="PRO_5045881749" evidence="1">
    <location>
        <begin position="22"/>
        <end position="134"/>
    </location>
</feature>
<evidence type="ECO:0000313" key="2">
    <source>
        <dbReference type="EMBL" id="MCS0590947.1"/>
    </source>
</evidence>